<evidence type="ECO:0000313" key="2">
    <source>
        <dbReference type="Proteomes" id="UP000652761"/>
    </source>
</evidence>
<organism evidence="1 2">
    <name type="scientific">Colocasia esculenta</name>
    <name type="common">Wild taro</name>
    <name type="synonym">Arum esculentum</name>
    <dbReference type="NCBI Taxonomy" id="4460"/>
    <lineage>
        <taxon>Eukaryota</taxon>
        <taxon>Viridiplantae</taxon>
        <taxon>Streptophyta</taxon>
        <taxon>Embryophyta</taxon>
        <taxon>Tracheophyta</taxon>
        <taxon>Spermatophyta</taxon>
        <taxon>Magnoliopsida</taxon>
        <taxon>Liliopsida</taxon>
        <taxon>Araceae</taxon>
        <taxon>Aroideae</taxon>
        <taxon>Colocasieae</taxon>
        <taxon>Colocasia</taxon>
    </lineage>
</organism>
<dbReference type="Proteomes" id="UP000652761">
    <property type="component" value="Unassembled WGS sequence"/>
</dbReference>
<accession>A0A843TIY9</accession>
<reference evidence="1" key="1">
    <citation type="submission" date="2017-07" db="EMBL/GenBank/DDBJ databases">
        <title>Taro Niue Genome Assembly and Annotation.</title>
        <authorList>
            <person name="Atibalentja N."/>
            <person name="Keating K."/>
            <person name="Fields C.J."/>
        </authorList>
    </citation>
    <scope>NUCLEOTIDE SEQUENCE</scope>
    <source>
        <strain evidence="1">Niue_2</strain>
        <tissue evidence="1">Leaf</tissue>
    </source>
</reference>
<dbReference type="EMBL" id="NMUH01000129">
    <property type="protein sequence ID" value="MQL72392.1"/>
    <property type="molecule type" value="Genomic_DNA"/>
</dbReference>
<keyword evidence="2" id="KW-1185">Reference proteome</keyword>
<evidence type="ECO:0000313" key="1">
    <source>
        <dbReference type="EMBL" id="MQL72392.1"/>
    </source>
</evidence>
<sequence length="120" mass="13698">MHPKIVQENAEKYKGYRMGPKWVKDTLIATHKQSKGSEILQSFAKPQGNRLCRPAATVDQGQVELGMRTGVLTTLFHIIILRSPIGQPMVQSNFEIFGYEACYVHRSPLLAVQLLWAYYY</sequence>
<dbReference type="AlphaFoldDB" id="A0A843TIY9"/>
<protein>
    <submittedName>
        <fullName evidence="1">Uncharacterized protein</fullName>
    </submittedName>
</protein>
<name>A0A843TIY9_COLES</name>
<gene>
    <name evidence="1" type="ORF">Taro_004766</name>
</gene>
<proteinExistence type="predicted"/>
<comment type="caution">
    <text evidence="1">The sequence shown here is derived from an EMBL/GenBank/DDBJ whole genome shotgun (WGS) entry which is preliminary data.</text>
</comment>